<protein>
    <submittedName>
        <fullName evidence="5">AraC family transcriptional regulator</fullName>
    </submittedName>
</protein>
<keyword evidence="6" id="KW-1185">Reference proteome</keyword>
<sequence length="271" mass="31419">MKLATTTIEGAFVYSCSFEEERGLEPFVPENLLAYQISGETHVFHQGGTTILKKNQLLLARKNQLANSLKIPAMDQEYKVMALILSKERLQHYALTNNMNCDGKYEGDGMLLLNADSYFTTYFSSLLPYLEQSRPLNDKLARIKISEAIELILQRDERLKNILFDFSEPQKIDLEEFMKNNFHYNTSLETFAKLTGRSLAGFKRDFTKTFNMPPGKWLMEKRLAEAYHLIKKKKHNPTDIYLDVGFENLTHFYRVFKQKFGATPKEIMGVK</sequence>
<dbReference type="PANTHER" id="PTHR43280">
    <property type="entry name" value="ARAC-FAMILY TRANSCRIPTIONAL REGULATOR"/>
    <property type="match status" value="1"/>
</dbReference>
<keyword evidence="2" id="KW-0238">DNA-binding</keyword>
<name>A0A385T160_9BACT</name>
<evidence type="ECO:0000313" key="6">
    <source>
        <dbReference type="Proteomes" id="UP000266183"/>
    </source>
</evidence>
<dbReference type="GO" id="GO:0043565">
    <property type="term" value="F:sequence-specific DNA binding"/>
    <property type="evidence" value="ECO:0007669"/>
    <property type="project" value="InterPro"/>
</dbReference>
<evidence type="ECO:0000259" key="4">
    <source>
        <dbReference type="PROSITE" id="PS01124"/>
    </source>
</evidence>
<organism evidence="5 6">
    <name type="scientific">Chryseolinea soli</name>
    <dbReference type="NCBI Taxonomy" id="2321403"/>
    <lineage>
        <taxon>Bacteria</taxon>
        <taxon>Pseudomonadati</taxon>
        <taxon>Bacteroidota</taxon>
        <taxon>Cytophagia</taxon>
        <taxon>Cytophagales</taxon>
        <taxon>Fulvivirgaceae</taxon>
        <taxon>Chryseolinea</taxon>
    </lineage>
</organism>
<dbReference type="Proteomes" id="UP000266183">
    <property type="component" value="Chromosome"/>
</dbReference>
<dbReference type="Gene3D" id="1.10.10.60">
    <property type="entry name" value="Homeodomain-like"/>
    <property type="match status" value="1"/>
</dbReference>
<dbReference type="GO" id="GO:0003700">
    <property type="term" value="F:DNA-binding transcription factor activity"/>
    <property type="evidence" value="ECO:0007669"/>
    <property type="project" value="InterPro"/>
</dbReference>
<dbReference type="AlphaFoldDB" id="A0A385T160"/>
<feature type="domain" description="HTH araC/xylS-type" evidence="4">
    <location>
        <begin position="172"/>
        <end position="270"/>
    </location>
</feature>
<dbReference type="EMBL" id="CP032382">
    <property type="protein sequence ID" value="AYB34828.1"/>
    <property type="molecule type" value="Genomic_DNA"/>
</dbReference>
<evidence type="ECO:0000256" key="2">
    <source>
        <dbReference type="ARBA" id="ARBA00023125"/>
    </source>
</evidence>
<evidence type="ECO:0000256" key="1">
    <source>
        <dbReference type="ARBA" id="ARBA00023015"/>
    </source>
</evidence>
<dbReference type="PROSITE" id="PS01124">
    <property type="entry name" value="HTH_ARAC_FAMILY_2"/>
    <property type="match status" value="1"/>
</dbReference>
<dbReference type="InterPro" id="IPR009057">
    <property type="entry name" value="Homeodomain-like_sf"/>
</dbReference>
<dbReference type="SUPFAM" id="SSF46689">
    <property type="entry name" value="Homeodomain-like"/>
    <property type="match status" value="1"/>
</dbReference>
<dbReference type="InterPro" id="IPR018060">
    <property type="entry name" value="HTH_AraC"/>
</dbReference>
<dbReference type="KEGG" id="chk:D4L85_31485"/>
<dbReference type="Pfam" id="PF22200">
    <property type="entry name" value="ExsA_N"/>
    <property type="match status" value="1"/>
</dbReference>
<dbReference type="InterPro" id="IPR054015">
    <property type="entry name" value="ExsA-like_N"/>
</dbReference>
<gene>
    <name evidence="5" type="ORF">D4L85_31485</name>
</gene>
<evidence type="ECO:0000256" key="3">
    <source>
        <dbReference type="ARBA" id="ARBA00023163"/>
    </source>
</evidence>
<dbReference type="OrthoDB" id="4480133at2"/>
<evidence type="ECO:0000313" key="5">
    <source>
        <dbReference type="EMBL" id="AYB34828.1"/>
    </source>
</evidence>
<reference evidence="6" key="1">
    <citation type="submission" date="2018-09" db="EMBL/GenBank/DDBJ databases">
        <title>Chryseolinea sp. KIS68-18 isolated from soil.</title>
        <authorList>
            <person name="Weon H.-Y."/>
            <person name="Kwon S.-W."/>
            <person name="Lee S.A."/>
        </authorList>
    </citation>
    <scope>NUCLEOTIDE SEQUENCE [LARGE SCALE GENOMIC DNA]</scope>
    <source>
        <strain evidence="6">KIS68-18</strain>
    </source>
</reference>
<dbReference type="RefSeq" id="WP_119758081.1">
    <property type="nucleotide sequence ID" value="NZ_CP032382.1"/>
</dbReference>
<dbReference type="SMART" id="SM00342">
    <property type="entry name" value="HTH_ARAC"/>
    <property type="match status" value="1"/>
</dbReference>
<dbReference type="Pfam" id="PF12833">
    <property type="entry name" value="HTH_18"/>
    <property type="match status" value="1"/>
</dbReference>
<dbReference type="PANTHER" id="PTHR43280:SF17">
    <property type="entry name" value="ARAC-TYPE DNA-BINDING DOMAIN-CONTAINING PROTEIN"/>
    <property type="match status" value="1"/>
</dbReference>
<keyword evidence="1" id="KW-0805">Transcription regulation</keyword>
<proteinExistence type="predicted"/>
<keyword evidence="3" id="KW-0804">Transcription</keyword>
<accession>A0A385T160</accession>